<reference evidence="9 10" key="1">
    <citation type="submission" date="2020-01" db="EMBL/GenBank/DDBJ databases">
        <title>Paenibacillus soybeanensis sp. nov. isolated from the nodules of soybean (Glycine max(L.) Merr).</title>
        <authorList>
            <person name="Wang H."/>
        </authorList>
    </citation>
    <scope>NUCLEOTIDE SEQUENCE [LARGE SCALE GENOMIC DNA]</scope>
    <source>
        <strain evidence="9 10">DSM 23054</strain>
    </source>
</reference>
<proteinExistence type="inferred from homology"/>
<dbReference type="Gene3D" id="1.10.3720.10">
    <property type="entry name" value="MetI-like"/>
    <property type="match status" value="1"/>
</dbReference>
<gene>
    <name evidence="9" type="ORF">GT003_00280</name>
</gene>
<dbReference type="Proteomes" id="UP000558113">
    <property type="component" value="Unassembled WGS sequence"/>
</dbReference>
<evidence type="ECO:0000256" key="3">
    <source>
        <dbReference type="ARBA" id="ARBA00022475"/>
    </source>
</evidence>
<keyword evidence="3" id="KW-1003">Cell membrane</keyword>
<dbReference type="EMBL" id="JAAAMU010000001">
    <property type="protein sequence ID" value="NBC67428.1"/>
    <property type="molecule type" value="Genomic_DNA"/>
</dbReference>
<evidence type="ECO:0000256" key="6">
    <source>
        <dbReference type="ARBA" id="ARBA00023136"/>
    </source>
</evidence>
<feature type="transmembrane region" description="Helical" evidence="7">
    <location>
        <begin position="111"/>
        <end position="131"/>
    </location>
</feature>
<dbReference type="PROSITE" id="PS50928">
    <property type="entry name" value="ABC_TM1"/>
    <property type="match status" value="1"/>
</dbReference>
<feature type="transmembrane region" description="Helical" evidence="7">
    <location>
        <begin position="265"/>
        <end position="290"/>
    </location>
</feature>
<comment type="subcellular location">
    <subcellularLocation>
        <location evidence="1 7">Cell membrane</location>
        <topology evidence="1 7">Multi-pass membrane protein</topology>
    </subcellularLocation>
</comment>
<evidence type="ECO:0000313" key="9">
    <source>
        <dbReference type="EMBL" id="NBC67428.1"/>
    </source>
</evidence>
<evidence type="ECO:0000256" key="4">
    <source>
        <dbReference type="ARBA" id="ARBA00022692"/>
    </source>
</evidence>
<feature type="transmembrane region" description="Helical" evidence="7">
    <location>
        <begin position="176"/>
        <end position="194"/>
    </location>
</feature>
<name>A0A7X5BUJ8_9BACL</name>
<evidence type="ECO:0000256" key="7">
    <source>
        <dbReference type="RuleBase" id="RU363032"/>
    </source>
</evidence>
<dbReference type="PANTHER" id="PTHR43227">
    <property type="entry name" value="BLL4140 PROTEIN"/>
    <property type="match status" value="1"/>
</dbReference>
<comment type="similarity">
    <text evidence="7">Belongs to the binding-protein-dependent transport system permease family.</text>
</comment>
<dbReference type="PANTHER" id="PTHR43227:SF11">
    <property type="entry name" value="BLL4140 PROTEIN"/>
    <property type="match status" value="1"/>
</dbReference>
<dbReference type="InterPro" id="IPR050809">
    <property type="entry name" value="UgpAE/MalFG_permease"/>
</dbReference>
<dbReference type="CDD" id="cd06261">
    <property type="entry name" value="TM_PBP2"/>
    <property type="match status" value="1"/>
</dbReference>
<evidence type="ECO:0000313" key="10">
    <source>
        <dbReference type="Proteomes" id="UP000558113"/>
    </source>
</evidence>
<evidence type="ECO:0000256" key="2">
    <source>
        <dbReference type="ARBA" id="ARBA00022448"/>
    </source>
</evidence>
<keyword evidence="5 7" id="KW-1133">Transmembrane helix</keyword>
<dbReference type="OrthoDB" id="145927at2"/>
<dbReference type="GO" id="GO:0005886">
    <property type="term" value="C:plasma membrane"/>
    <property type="evidence" value="ECO:0007669"/>
    <property type="project" value="UniProtKB-SubCell"/>
</dbReference>
<dbReference type="InterPro" id="IPR000515">
    <property type="entry name" value="MetI-like"/>
</dbReference>
<sequence length="299" mass="33613">MNKLLNRGSVPLHLMLIPAVALVFIFNYIPLFGIVIAFEKYIPARGVFHSKWVGFQNFTYLIHLPGTFQTLVNTLYISLMKIIAFIVVPVIFALLLNEVRNKLFKRSVQTIVYLPHFMSWIILSGILIDILSPSDGIVNMLLKSFGLKPIFFLGDVHWFPYVIVSSDLWKEFGFNTILYLAALTAINPTLYEAAKMDGAGRWRQTFHVTLPGIVPVIVLLATLSMGNVLNAGFDQVFNLYSPAVYQSGDILDTFIYRLGMLDAQYGVATAVGLFKSVVSFIFIAGSYALARKFADYRVF</sequence>
<feature type="transmembrane region" description="Helical" evidence="7">
    <location>
        <begin position="206"/>
        <end position="229"/>
    </location>
</feature>
<dbReference type="Pfam" id="PF00528">
    <property type="entry name" value="BPD_transp_1"/>
    <property type="match status" value="1"/>
</dbReference>
<evidence type="ECO:0000256" key="1">
    <source>
        <dbReference type="ARBA" id="ARBA00004651"/>
    </source>
</evidence>
<dbReference type="InterPro" id="IPR035906">
    <property type="entry name" value="MetI-like_sf"/>
</dbReference>
<dbReference type="RefSeq" id="WP_161693215.1">
    <property type="nucleotide sequence ID" value="NZ_JAAAMU010000001.1"/>
</dbReference>
<comment type="caution">
    <text evidence="9">The sequence shown here is derived from an EMBL/GenBank/DDBJ whole genome shotgun (WGS) entry which is preliminary data.</text>
</comment>
<protein>
    <submittedName>
        <fullName evidence="9">ABC transporter permease subunit</fullName>
    </submittedName>
</protein>
<evidence type="ECO:0000259" key="8">
    <source>
        <dbReference type="PROSITE" id="PS50928"/>
    </source>
</evidence>
<feature type="transmembrane region" description="Helical" evidence="7">
    <location>
        <begin position="75"/>
        <end position="99"/>
    </location>
</feature>
<evidence type="ECO:0000256" key="5">
    <source>
        <dbReference type="ARBA" id="ARBA00022989"/>
    </source>
</evidence>
<keyword evidence="2 7" id="KW-0813">Transport</keyword>
<organism evidence="9 10">
    <name type="scientific">Paenibacillus sacheonensis</name>
    <dbReference type="NCBI Taxonomy" id="742054"/>
    <lineage>
        <taxon>Bacteria</taxon>
        <taxon>Bacillati</taxon>
        <taxon>Bacillota</taxon>
        <taxon>Bacilli</taxon>
        <taxon>Bacillales</taxon>
        <taxon>Paenibacillaceae</taxon>
        <taxon>Paenibacillus</taxon>
    </lineage>
</organism>
<feature type="transmembrane region" description="Helical" evidence="7">
    <location>
        <begin position="12"/>
        <end position="38"/>
    </location>
</feature>
<dbReference type="SUPFAM" id="SSF161098">
    <property type="entry name" value="MetI-like"/>
    <property type="match status" value="1"/>
</dbReference>
<dbReference type="AlphaFoldDB" id="A0A7X5BUJ8"/>
<feature type="domain" description="ABC transmembrane type-1" evidence="8">
    <location>
        <begin position="71"/>
        <end position="286"/>
    </location>
</feature>
<keyword evidence="10" id="KW-1185">Reference proteome</keyword>
<keyword evidence="4 7" id="KW-0812">Transmembrane</keyword>
<keyword evidence="6 7" id="KW-0472">Membrane</keyword>
<accession>A0A7X5BUJ8</accession>
<dbReference type="GO" id="GO:0055085">
    <property type="term" value="P:transmembrane transport"/>
    <property type="evidence" value="ECO:0007669"/>
    <property type="project" value="InterPro"/>
</dbReference>